<gene>
    <name evidence="1" type="ORF">AFUS01_LOCUS24164</name>
</gene>
<sequence length="29" mass="3347">STHPGYIFDLSIIRLDRRINVNPHRAGEV</sequence>
<dbReference type="Proteomes" id="UP000708208">
    <property type="component" value="Unassembled WGS sequence"/>
</dbReference>
<feature type="non-terminal residue" evidence="1">
    <location>
        <position position="29"/>
    </location>
</feature>
<comment type="caution">
    <text evidence="1">The sequence shown here is derived from an EMBL/GenBank/DDBJ whole genome shotgun (WGS) entry which is preliminary data.</text>
</comment>
<organism evidence="1 2">
    <name type="scientific">Allacma fusca</name>
    <dbReference type="NCBI Taxonomy" id="39272"/>
    <lineage>
        <taxon>Eukaryota</taxon>
        <taxon>Metazoa</taxon>
        <taxon>Ecdysozoa</taxon>
        <taxon>Arthropoda</taxon>
        <taxon>Hexapoda</taxon>
        <taxon>Collembola</taxon>
        <taxon>Symphypleona</taxon>
        <taxon>Sminthuridae</taxon>
        <taxon>Allacma</taxon>
    </lineage>
</organism>
<evidence type="ECO:0000313" key="2">
    <source>
        <dbReference type="Proteomes" id="UP000708208"/>
    </source>
</evidence>
<accession>A0A8J2P2H3</accession>
<dbReference type="AlphaFoldDB" id="A0A8J2P2H3"/>
<dbReference type="EMBL" id="CAJVCH010298394">
    <property type="protein sequence ID" value="CAG7785546.1"/>
    <property type="molecule type" value="Genomic_DNA"/>
</dbReference>
<proteinExistence type="predicted"/>
<name>A0A8J2P2H3_9HEXA</name>
<evidence type="ECO:0000313" key="1">
    <source>
        <dbReference type="EMBL" id="CAG7785546.1"/>
    </source>
</evidence>
<keyword evidence="2" id="KW-1185">Reference proteome</keyword>
<reference evidence="1" key="1">
    <citation type="submission" date="2021-06" db="EMBL/GenBank/DDBJ databases">
        <authorList>
            <person name="Hodson N. C."/>
            <person name="Mongue J. A."/>
            <person name="Jaron S. K."/>
        </authorList>
    </citation>
    <scope>NUCLEOTIDE SEQUENCE</scope>
</reference>
<protein>
    <submittedName>
        <fullName evidence="1">Uncharacterized protein</fullName>
    </submittedName>
</protein>